<dbReference type="PANTHER" id="PTHR33484">
    <property type="entry name" value="BNAC07G33360D PROTEIN"/>
    <property type="match status" value="1"/>
</dbReference>
<dbReference type="PANTHER" id="PTHR33484:SF12">
    <property type="entry name" value="AP2_ERF DOMAIN-CONTAINING PROTEIN"/>
    <property type="match status" value="1"/>
</dbReference>
<feature type="non-terminal residue" evidence="1">
    <location>
        <position position="121"/>
    </location>
</feature>
<proteinExistence type="predicted"/>
<accession>A0A2K3LSC0</accession>
<comment type="caution">
    <text evidence="1">The sequence shown here is derived from an EMBL/GenBank/DDBJ whole genome shotgun (WGS) entry which is preliminary data.</text>
</comment>
<reference evidence="1 2" key="2">
    <citation type="journal article" date="2017" name="Front. Plant Sci.">
        <title>Gene Classification and Mining of Molecular Markers Useful in Red Clover (Trifolium pratense) Breeding.</title>
        <authorList>
            <person name="Istvanek J."/>
            <person name="Dluhosova J."/>
            <person name="Dluhos P."/>
            <person name="Patkova L."/>
            <person name="Nedelnik J."/>
            <person name="Repkova J."/>
        </authorList>
    </citation>
    <scope>NUCLEOTIDE SEQUENCE [LARGE SCALE GENOMIC DNA]</scope>
    <source>
        <strain evidence="2">cv. Tatra</strain>
        <tissue evidence="1">Young leaves</tissue>
    </source>
</reference>
<organism evidence="1 2">
    <name type="scientific">Trifolium pratense</name>
    <name type="common">Red clover</name>
    <dbReference type="NCBI Taxonomy" id="57577"/>
    <lineage>
        <taxon>Eukaryota</taxon>
        <taxon>Viridiplantae</taxon>
        <taxon>Streptophyta</taxon>
        <taxon>Embryophyta</taxon>
        <taxon>Tracheophyta</taxon>
        <taxon>Spermatophyta</taxon>
        <taxon>Magnoliopsida</taxon>
        <taxon>eudicotyledons</taxon>
        <taxon>Gunneridae</taxon>
        <taxon>Pentapetalae</taxon>
        <taxon>rosids</taxon>
        <taxon>fabids</taxon>
        <taxon>Fabales</taxon>
        <taxon>Fabaceae</taxon>
        <taxon>Papilionoideae</taxon>
        <taxon>50 kb inversion clade</taxon>
        <taxon>NPAAA clade</taxon>
        <taxon>Hologalegina</taxon>
        <taxon>IRL clade</taxon>
        <taxon>Trifolieae</taxon>
        <taxon>Trifolium</taxon>
    </lineage>
</organism>
<name>A0A2K3LSC0_TRIPR</name>
<dbReference type="AlphaFoldDB" id="A0A2K3LSC0"/>
<evidence type="ECO:0000313" key="2">
    <source>
        <dbReference type="Proteomes" id="UP000236291"/>
    </source>
</evidence>
<sequence length="121" mass="13913">MAPQHDLVKIGIEGFDLIDKFYGPPTKMSNNGGRQRQYNKEEIVINSKDAAYNYGGIMVVNYPKTRPKNRWGNIFKAHSDDRWQWRPDLVTGYSVRGAYQLLTSHASVSMDDADNIIWHPQ</sequence>
<gene>
    <name evidence="1" type="ORF">L195_g037448</name>
</gene>
<protein>
    <submittedName>
        <fullName evidence="1">Uncharacterized protein</fullName>
    </submittedName>
</protein>
<dbReference type="Proteomes" id="UP000236291">
    <property type="component" value="Unassembled WGS sequence"/>
</dbReference>
<evidence type="ECO:0000313" key="1">
    <source>
        <dbReference type="EMBL" id="PNX81430.1"/>
    </source>
</evidence>
<dbReference type="EMBL" id="ASHM01039911">
    <property type="protein sequence ID" value="PNX81430.1"/>
    <property type="molecule type" value="Genomic_DNA"/>
</dbReference>
<reference evidence="1 2" key="1">
    <citation type="journal article" date="2014" name="Am. J. Bot.">
        <title>Genome assembly and annotation for red clover (Trifolium pratense; Fabaceae).</title>
        <authorList>
            <person name="Istvanek J."/>
            <person name="Jaros M."/>
            <person name="Krenek A."/>
            <person name="Repkova J."/>
        </authorList>
    </citation>
    <scope>NUCLEOTIDE SEQUENCE [LARGE SCALE GENOMIC DNA]</scope>
    <source>
        <strain evidence="2">cv. Tatra</strain>
        <tissue evidence="1">Young leaves</tissue>
    </source>
</reference>